<name>A0A1S2YW86_CICAR</name>
<dbReference type="PANTHER" id="PTHR31672">
    <property type="entry name" value="BNACNNG10540D PROTEIN"/>
    <property type="match status" value="1"/>
</dbReference>
<accession>A0A1S2YW86</accession>
<dbReference type="KEGG" id="cam:101498461"/>
<gene>
    <name evidence="4" type="primary">LOC101498461</name>
</gene>
<protein>
    <submittedName>
        <fullName evidence="4">F-box protein CPR1-like</fullName>
    </submittedName>
</protein>
<evidence type="ECO:0000313" key="3">
    <source>
        <dbReference type="Proteomes" id="UP000087171"/>
    </source>
</evidence>
<proteinExistence type="predicted"/>
<evidence type="ECO:0000259" key="2">
    <source>
        <dbReference type="Pfam" id="PF08268"/>
    </source>
</evidence>
<dbReference type="STRING" id="3827.A0A1S2YW86"/>
<dbReference type="PANTHER" id="PTHR31672:SF13">
    <property type="entry name" value="F-BOX PROTEIN CPR30-LIKE"/>
    <property type="match status" value="1"/>
</dbReference>
<feature type="domain" description="F-box associated beta-propeller type 3" evidence="2">
    <location>
        <begin position="78"/>
        <end position="204"/>
    </location>
</feature>
<dbReference type="InterPro" id="IPR017451">
    <property type="entry name" value="F-box-assoc_interact_dom"/>
</dbReference>
<evidence type="ECO:0000313" key="4">
    <source>
        <dbReference type="RefSeq" id="XP_004510914.1"/>
    </source>
</evidence>
<reference evidence="3" key="1">
    <citation type="journal article" date="2013" name="Nat. Biotechnol.">
        <title>Draft genome sequence of chickpea (Cicer arietinum) provides a resource for trait improvement.</title>
        <authorList>
            <person name="Varshney R.K."/>
            <person name="Song C."/>
            <person name="Saxena R.K."/>
            <person name="Azam S."/>
            <person name="Yu S."/>
            <person name="Sharpe A.G."/>
            <person name="Cannon S."/>
            <person name="Baek J."/>
            <person name="Rosen B.D."/>
            <person name="Tar'an B."/>
            <person name="Millan T."/>
            <person name="Zhang X."/>
            <person name="Ramsay L.D."/>
            <person name="Iwata A."/>
            <person name="Wang Y."/>
            <person name="Nelson W."/>
            <person name="Farmer A.D."/>
            <person name="Gaur P.M."/>
            <person name="Soderlund C."/>
            <person name="Penmetsa R.V."/>
            <person name="Xu C."/>
            <person name="Bharti A.K."/>
            <person name="He W."/>
            <person name="Winter P."/>
            <person name="Zhao S."/>
            <person name="Hane J.K."/>
            <person name="Carrasquilla-Garcia N."/>
            <person name="Condie J.A."/>
            <person name="Upadhyaya H.D."/>
            <person name="Luo M.C."/>
            <person name="Thudi M."/>
            <person name="Gowda C.L."/>
            <person name="Singh N.P."/>
            <person name="Lichtenzveig J."/>
            <person name="Gali K.K."/>
            <person name="Rubio J."/>
            <person name="Nadarajan N."/>
            <person name="Dolezel J."/>
            <person name="Bansal K.C."/>
            <person name="Xu X."/>
            <person name="Edwards D."/>
            <person name="Zhang G."/>
            <person name="Kahl G."/>
            <person name="Gil J."/>
            <person name="Singh K.B."/>
            <person name="Datta S.K."/>
            <person name="Jackson S.A."/>
            <person name="Wang J."/>
            <person name="Cook D.R."/>
        </authorList>
    </citation>
    <scope>NUCLEOTIDE SEQUENCE [LARGE SCALE GENOMIC DNA]</scope>
    <source>
        <strain evidence="3">cv. CDC Frontier</strain>
    </source>
</reference>
<dbReference type="PaxDb" id="3827-XP_004510914.1"/>
<dbReference type="InterPro" id="IPR036047">
    <property type="entry name" value="F-box-like_dom_sf"/>
</dbReference>
<reference evidence="4" key="2">
    <citation type="submission" date="2025-08" db="UniProtKB">
        <authorList>
            <consortium name="RefSeq"/>
        </authorList>
    </citation>
    <scope>IDENTIFICATION</scope>
    <source>
        <tissue evidence="4">Etiolated seedlings</tissue>
    </source>
</reference>
<sequence length="403" mass="47421">MAVVKTSHIPNDLALSILSKLSIKSLNRFTCVQKSWSLLFQNPDFMNMFRTNFISNHDEDEDNMTCLLLKERTRTIAFGNHNTMYTLSSDKFEDMVRLDWPSPFQENDSHIEILGSASVNGILCLHQEGTDNDSTTIFWNPATGEFKIIPHSLQPYDDIEFNHRPEAFGYDRVRDDYKLIRYAQYPEDFEGNWVYVPEKNSTFWEFCDIYGDESLWEGRVVEMYDPFWEIYSLKSNSWKKLDVVDMPVPWPGRSLVNLNELSHWLGFERNMLTFDFSNEKFYATNLPLESDTIYNYWIEFDLMVLNGSAAFICSYDETKYFHIWILGELGVQESWTKLFIVGPLTYIRRPIGSGKRSYLFFTTKDNDLVQFDLSTQRFEEIEIYVPQVITYKEILLPIEGMNN</sequence>
<organism evidence="3 4">
    <name type="scientific">Cicer arietinum</name>
    <name type="common">Chickpea</name>
    <name type="synonym">Garbanzo</name>
    <dbReference type="NCBI Taxonomy" id="3827"/>
    <lineage>
        <taxon>Eukaryota</taxon>
        <taxon>Viridiplantae</taxon>
        <taxon>Streptophyta</taxon>
        <taxon>Embryophyta</taxon>
        <taxon>Tracheophyta</taxon>
        <taxon>Spermatophyta</taxon>
        <taxon>Magnoliopsida</taxon>
        <taxon>eudicotyledons</taxon>
        <taxon>Gunneridae</taxon>
        <taxon>Pentapetalae</taxon>
        <taxon>rosids</taxon>
        <taxon>fabids</taxon>
        <taxon>Fabales</taxon>
        <taxon>Fabaceae</taxon>
        <taxon>Papilionoideae</taxon>
        <taxon>50 kb inversion clade</taxon>
        <taxon>NPAAA clade</taxon>
        <taxon>Hologalegina</taxon>
        <taxon>IRL clade</taxon>
        <taxon>Cicereae</taxon>
        <taxon>Cicer</taxon>
    </lineage>
</organism>
<dbReference type="AlphaFoldDB" id="A0A1S2YW86"/>
<dbReference type="Pfam" id="PF07734">
    <property type="entry name" value="FBA_1"/>
    <property type="match status" value="1"/>
</dbReference>
<dbReference type="NCBIfam" id="TIGR01640">
    <property type="entry name" value="F_box_assoc_1"/>
    <property type="match status" value="1"/>
</dbReference>
<dbReference type="Pfam" id="PF08268">
    <property type="entry name" value="FBA_3"/>
    <property type="match status" value="1"/>
</dbReference>
<evidence type="ECO:0000259" key="1">
    <source>
        <dbReference type="Pfam" id="PF07734"/>
    </source>
</evidence>
<dbReference type="RefSeq" id="XP_004510914.1">
    <property type="nucleotide sequence ID" value="XM_004510857.3"/>
</dbReference>
<dbReference type="GeneID" id="101498461"/>
<dbReference type="Proteomes" id="UP000087171">
    <property type="component" value="Chromosome Ca7"/>
</dbReference>
<dbReference type="OrthoDB" id="1429268at2759"/>
<dbReference type="InterPro" id="IPR006527">
    <property type="entry name" value="F-box-assoc_dom_typ1"/>
</dbReference>
<dbReference type="InterPro" id="IPR050796">
    <property type="entry name" value="SCF_F-box_component"/>
</dbReference>
<keyword evidence="3" id="KW-1185">Reference proteome</keyword>
<dbReference type="InterPro" id="IPR013187">
    <property type="entry name" value="F-box-assoc_dom_typ3"/>
</dbReference>
<feature type="domain" description="F-box associated beta-propeller type 1" evidence="1">
    <location>
        <begin position="227"/>
        <end position="375"/>
    </location>
</feature>
<dbReference type="SUPFAM" id="SSF81383">
    <property type="entry name" value="F-box domain"/>
    <property type="match status" value="1"/>
</dbReference>